<proteinExistence type="predicted"/>
<dbReference type="STRING" id="1049789.LEP1GSC050_3697"/>
<dbReference type="Proteomes" id="UP000015454">
    <property type="component" value="Unassembled WGS sequence"/>
</dbReference>
<name>T0EYJ4_9LEPT</name>
<evidence type="ECO:0000313" key="2">
    <source>
        <dbReference type="Proteomes" id="UP000015454"/>
    </source>
</evidence>
<comment type="caution">
    <text evidence="1">The sequence shown here is derived from an EMBL/GenBank/DDBJ whole genome shotgun (WGS) entry which is preliminary data.</text>
</comment>
<organism evidence="1 2">
    <name type="scientific">Leptospira broomii serovar Hurstbridge str. 5399</name>
    <dbReference type="NCBI Taxonomy" id="1049789"/>
    <lineage>
        <taxon>Bacteria</taxon>
        <taxon>Pseudomonadati</taxon>
        <taxon>Spirochaetota</taxon>
        <taxon>Spirochaetia</taxon>
        <taxon>Leptospirales</taxon>
        <taxon>Leptospiraceae</taxon>
        <taxon>Leptospira</taxon>
    </lineage>
</organism>
<dbReference type="EMBL" id="AHMO02000008">
    <property type="protein sequence ID" value="EQA43940.1"/>
    <property type="molecule type" value="Genomic_DNA"/>
</dbReference>
<accession>T0EYJ4</accession>
<keyword evidence="2" id="KW-1185">Reference proteome</keyword>
<reference evidence="1" key="1">
    <citation type="submission" date="2013-05" db="EMBL/GenBank/DDBJ databases">
        <authorList>
            <person name="Harkins D.M."/>
            <person name="Durkin A.S."/>
            <person name="Brinkac L.M."/>
            <person name="Haft D.H."/>
            <person name="Selengut J.D."/>
            <person name="Sanka R."/>
            <person name="DePew J."/>
            <person name="Purushe J."/>
            <person name="Hartskeerl R.A."/>
            <person name="Ahmed A."/>
            <person name="van der Linden H."/>
            <person name="Goris M.G.A."/>
            <person name="Vinetz J.M."/>
            <person name="Sutton G.G."/>
            <person name="Nierman W.C."/>
            <person name="Fouts D.E."/>
        </authorList>
    </citation>
    <scope>NUCLEOTIDE SEQUENCE [LARGE SCALE GENOMIC DNA]</scope>
    <source>
        <strain evidence="1">5399</strain>
    </source>
</reference>
<gene>
    <name evidence="1" type="ORF">LEP1GSC050_3697</name>
</gene>
<sequence>MTAFVAFIGLLPASLSNGISSDLRHPIAAADGLGNFKFRLFKSISTAGFLFDSWRAN</sequence>
<evidence type="ECO:0000313" key="1">
    <source>
        <dbReference type="EMBL" id="EQA43940.1"/>
    </source>
</evidence>
<protein>
    <submittedName>
        <fullName evidence="1">Uncharacterized protein</fullName>
    </submittedName>
</protein>
<dbReference type="AlphaFoldDB" id="T0EYJ4"/>